<dbReference type="SUPFAM" id="SSF51338">
    <property type="entry name" value="Composite domain of metallo-dependent hydrolases"/>
    <property type="match status" value="1"/>
</dbReference>
<feature type="binding site" evidence="5">
    <location>
        <position position="191"/>
    </location>
    <ligand>
        <name>substrate</name>
    </ligand>
</feature>
<keyword evidence="8" id="KW-1185">Reference proteome</keyword>
<dbReference type="NCBIfam" id="NF006549">
    <property type="entry name" value="PRK09045.1"/>
    <property type="match status" value="1"/>
</dbReference>
<dbReference type="GO" id="GO:0046872">
    <property type="term" value="F:metal ion binding"/>
    <property type="evidence" value="ECO:0007669"/>
    <property type="project" value="UniProtKB-KW"/>
</dbReference>
<dbReference type="FunFam" id="3.20.20.140:FF:000014">
    <property type="entry name" value="5-methylthioadenosine/S-adenosylhomocysteine deaminase"/>
    <property type="match status" value="1"/>
</dbReference>
<feature type="binding site" evidence="5">
    <location>
        <position position="221"/>
    </location>
    <ligand>
        <name>substrate</name>
    </ligand>
</feature>
<dbReference type="HOGENOM" id="CLU_012358_2_1_6"/>
<evidence type="ECO:0000256" key="1">
    <source>
        <dbReference type="ARBA" id="ARBA00006745"/>
    </source>
</evidence>
<comment type="cofactor">
    <cofactor evidence="5">
        <name>Zn(2+)</name>
        <dbReference type="ChEBI" id="CHEBI:29105"/>
    </cofactor>
    <text evidence="5">Binds 1 zinc ion per subunit.</text>
</comment>
<comment type="similarity">
    <text evidence="5">Belongs to the metallo-dependent hydrolases superfamily. MTA/SAH deaminase family.</text>
</comment>
<feature type="domain" description="Amidohydrolase-related" evidence="6">
    <location>
        <begin position="61"/>
        <end position="408"/>
    </location>
</feature>
<sequence>MQSVDKIITPRWIVPVEPDETVLEGYSLVVHEGRILDLLPTAEAEARYHGETHRRLAQHALIPGLVNAHTHSPMTLLRGLADDLPLMDWLQNHIWPAEGRFVGEAFVHDGTLLAAAEMLRGGTTCFNDMYFFPETTAQVSGQVGIRAAIGLIVIDFPSAWASQASEYIEKGLDIFDRHKGESLLSFCFAPHAPYTVADEPLKRLATLSAELDIPVHMHVHETAHELEESKARFGVRPLERLARLGLSGPNLMAVHMTQLESGEIAHLAGAGTHVVHCPESNLKLASGFCPVQALVEAGVNVALGTDGTASNNDLDMFGEMRTAALLAKGVSGNAAALPAHTALRMATLNGARALGLADEIGSLTPGKSADMVAVNLGELESQPVYDPVSHLVYAVGRHQVSDTWVAGRPLLRDRQLTTIDDTQLRQRISSWQTRIAEAD</sequence>
<dbReference type="Gene3D" id="2.30.40.10">
    <property type="entry name" value="Urease, subunit C, domain 1"/>
    <property type="match status" value="1"/>
</dbReference>
<dbReference type="PATRIC" id="fig|1354791.3.peg.2105"/>
<comment type="catalytic activity">
    <reaction evidence="5">
        <text>S-methyl-5'-thioadenosine + H2O + H(+) = S-methyl-5'-thioinosine + NH4(+)</text>
        <dbReference type="Rhea" id="RHEA:25025"/>
        <dbReference type="ChEBI" id="CHEBI:15377"/>
        <dbReference type="ChEBI" id="CHEBI:15378"/>
        <dbReference type="ChEBI" id="CHEBI:17509"/>
        <dbReference type="ChEBI" id="CHEBI:28938"/>
        <dbReference type="ChEBI" id="CHEBI:48595"/>
        <dbReference type="EC" id="3.5.4.31"/>
    </reaction>
</comment>
<evidence type="ECO:0000256" key="3">
    <source>
        <dbReference type="ARBA" id="ARBA00022801"/>
    </source>
</evidence>
<dbReference type="Pfam" id="PF01979">
    <property type="entry name" value="Amidohydro_1"/>
    <property type="match status" value="1"/>
</dbReference>
<keyword evidence="3 5" id="KW-0378">Hydrolase</keyword>
<name>W8KQ97_9GAMM</name>
<dbReference type="CDD" id="cd01298">
    <property type="entry name" value="ATZ_TRZ_like"/>
    <property type="match status" value="1"/>
</dbReference>
<keyword evidence="2 5" id="KW-0479">Metal-binding</keyword>
<dbReference type="Proteomes" id="UP000019442">
    <property type="component" value="Chromosome"/>
</dbReference>
<dbReference type="EC" id="3.5.4.31" evidence="5"/>
<comment type="caution">
    <text evidence="5">Lacks conserved residue(s) required for the propagation of feature annotation.</text>
</comment>
<dbReference type="GO" id="GO:0090614">
    <property type="term" value="F:5'-methylthioadenosine deaminase activity"/>
    <property type="evidence" value="ECO:0007669"/>
    <property type="project" value="UniProtKB-UniRule"/>
</dbReference>
<keyword evidence="4 5" id="KW-0862">Zinc</keyword>
<evidence type="ECO:0000259" key="6">
    <source>
        <dbReference type="Pfam" id="PF01979"/>
    </source>
</evidence>
<dbReference type="RefSeq" id="WP_025281593.1">
    <property type="nucleotide sequence ID" value="NZ_CP007268.1"/>
</dbReference>
<dbReference type="InterPro" id="IPR006680">
    <property type="entry name" value="Amidohydro-rel"/>
</dbReference>
<reference evidence="8" key="2">
    <citation type="submission" date="2014-02" db="EMBL/GenBank/DDBJ databases">
        <title>Draft Genome Sequence of extremely halophilic bacteria Halorhodospira halochloris.</title>
        <authorList>
            <person name="Singh K.S."/>
        </authorList>
    </citation>
    <scope>NUCLEOTIDE SEQUENCE [LARGE SCALE GENOMIC DNA]</scope>
    <source>
        <strain evidence="8">A</strain>
    </source>
</reference>
<dbReference type="AlphaFoldDB" id="W8KQ97"/>
<feature type="binding site" evidence="5">
    <location>
        <position position="71"/>
    </location>
    <ligand>
        <name>Zn(2+)</name>
        <dbReference type="ChEBI" id="CHEBI:29105"/>
    </ligand>
</feature>
<proteinExistence type="inferred from homology"/>
<dbReference type="InterPro" id="IPR050287">
    <property type="entry name" value="MTA/SAH_deaminase"/>
</dbReference>
<dbReference type="KEGG" id="hhc:M911_08285"/>
<evidence type="ECO:0000313" key="8">
    <source>
        <dbReference type="Proteomes" id="UP000019442"/>
    </source>
</evidence>
<evidence type="ECO:0000256" key="5">
    <source>
        <dbReference type="HAMAP-Rule" id="MF_01281"/>
    </source>
</evidence>
<dbReference type="InterPro" id="IPR011059">
    <property type="entry name" value="Metal-dep_hydrolase_composite"/>
</dbReference>
<dbReference type="HAMAP" id="MF_01281">
    <property type="entry name" value="MTA_SAH_deamin"/>
    <property type="match status" value="1"/>
</dbReference>
<evidence type="ECO:0000313" key="7">
    <source>
        <dbReference type="EMBL" id="AHK79152.1"/>
    </source>
</evidence>
<dbReference type="Gene3D" id="3.20.20.140">
    <property type="entry name" value="Metal-dependent hydrolases"/>
    <property type="match status" value="1"/>
</dbReference>
<feature type="binding site" evidence="5">
    <location>
        <position position="69"/>
    </location>
    <ligand>
        <name>Zn(2+)</name>
        <dbReference type="ChEBI" id="CHEBI:29105"/>
    </ligand>
</feature>
<comment type="catalytic activity">
    <reaction evidence="5">
        <text>S-adenosyl-L-homocysteine + H2O + H(+) = S-inosyl-L-homocysteine + NH4(+)</text>
        <dbReference type="Rhea" id="RHEA:20716"/>
        <dbReference type="ChEBI" id="CHEBI:15377"/>
        <dbReference type="ChEBI" id="CHEBI:15378"/>
        <dbReference type="ChEBI" id="CHEBI:28938"/>
        <dbReference type="ChEBI" id="CHEBI:57856"/>
        <dbReference type="ChEBI" id="CHEBI:57985"/>
        <dbReference type="EC" id="3.5.4.28"/>
    </reaction>
</comment>
<dbReference type="PANTHER" id="PTHR43794">
    <property type="entry name" value="AMINOHYDROLASE SSNA-RELATED"/>
    <property type="match status" value="1"/>
</dbReference>
<gene>
    <name evidence="5" type="primary">mtaD</name>
    <name evidence="7" type="ORF">M911_08285</name>
</gene>
<evidence type="ECO:0000256" key="4">
    <source>
        <dbReference type="ARBA" id="ARBA00022833"/>
    </source>
</evidence>
<organism evidence="7 8">
    <name type="scientific">Ectothiorhodospira haloalkaliphila</name>
    <dbReference type="NCBI Taxonomy" id="421628"/>
    <lineage>
        <taxon>Bacteria</taxon>
        <taxon>Pseudomonadati</taxon>
        <taxon>Pseudomonadota</taxon>
        <taxon>Gammaproteobacteria</taxon>
        <taxon>Chromatiales</taxon>
        <taxon>Ectothiorhodospiraceae</taxon>
        <taxon>Ectothiorhodospira</taxon>
    </lineage>
</organism>
<comment type="similarity">
    <text evidence="1">Belongs to the metallo-dependent hydrolases superfamily. ATZ/TRZ family.</text>
</comment>
<dbReference type="OrthoDB" id="9807210at2"/>
<protein>
    <recommendedName>
        <fullName evidence="5">5-methylthioadenosine/S-adenosylhomocysteine deaminase</fullName>
        <shortName evidence="5">MTA/SAH deaminase</shortName>
        <ecNumber evidence="5">3.5.4.28</ecNumber>
        <ecNumber evidence="5">3.5.4.31</ecNumber>
    </recommendedName>
</protein>
<reference evidence="7 8" key="1">
    <citation type="journal article" date="2014" name="J Genomics">
        <title>Draft Genome Sequence of the Extremely Halophilic Phototrophic Purple Sulfur Bacterium Halorhodospira halochloris.</title>
        <authorList>
            <person name="Singh K.S."/>
            <person name="Kirksey J."/>
            <person name="Hoff W.D."/>
            <person name="Deole R."/>
        </authorList>
    </citation>
    <scope>NUCLEOTIDE SEQUENCE [LARGE SCALE GENOMIC DNA]</scope>
    <source>
        <strain evidence="7 8">A</strain>
    </source>
</reference>
<feature type="binding site" evidence="5">
    <location>
        <position position="306"/>
    </location>
    <ligand>
        <name>Zn(2+)</name>
        <dbReference type="ChEBI" id="CHEBI:29105"/>
    </ligand>
</feature>
<feature type="binding site" evidence="5">
    <location>
        <position position="98"/>
    </location>
    <ligand>
        <name>substrate</name>
    </ligand>
</feature>
<feature type="binding site" evidence="5">
    <location>
        <position position="306"/>
    </location>
    <ligand>
        <name>substrate</name>
    </ligand>
</feature>
<evidence type="ECO:0000256" key="2">
    <source>
        <dbReference type="ARBA" id="ARBA00022723"/>
    </source>
</evidence>
<dbReference type="EC" id="3.5.4.28" evidence="5"/>
<dbReference type="InterPro" id="IPR032466">
    <property type="entry name" value="Metal_Hydrolase"/>
</dbReference>
<accession>W8KQ97</accession>
<comment type="function">
    <text evidence="5">Catalyzes the deamination of 5-methylthioadenosine and S-adenosyl-L-homocysteine into 5-methylthioinosine and S-inosyl-L-homocysteine, respectively. Is also able to deaminate adenosine.</text>
</comment>
<dbReference type="PANTHER" id="PTHR43794:SF11">
    <property type="entry name" value="AMIDOHYDROLASE-RELATED DOMAIN-CONTAINING PROTEIN"/>
    <property type="match status" value="1"/>
</dbReference>
<feature type="binding site" evidence="5">
    <location>
        <position position="218"/>
    </location>
    <ligand>
        <name>Zn(2+)</name>
        <dbReference type="ChEBI" id="CHEBI:29105"/>
    </ligand>
</feature>
<dbReference type="GO" id="GO:0050270">
    <property type="term" value="F:S-adenosylhomocysteine deaminase activity"/>
    <property type="evidence" value="ECO:0007669"/>
    <property type="project" value="UniProtKB-UniRule"/>
</dbReference>
<dbReference type="EMBL" id="CP007268">
    <property type="protein sequence ID" value="AHK79152.1"/>
    <property type="molecule type" value="Genomic_DNA"/>
</dbReference>
<dbReference type="SUPFAM" id="SSF51556">
    <property type="entry name" value="Metallo-dependent hydrolases"/>
    <property type="match status" value="1"/>
</dbReference>
<dbReference type="InterPro" id="IPR023512">
    <property type="entry name" value="Deaminase_MtaD/DadD"/>
</dbReference>